<comment type="caution">
    <text evidence="1">The sequence shown here is derived from an EMBL/GenBank/DDBJ whole genome shotgun (WGS) entry which is preliminary data.</text>
</comment>
<name>A0A7K3VEK2_RHILE</name>
<gene>
    <name evidence="1" type="ORF">GR257_09285</name>
</gene>
<organism evidence="1 2">
    <name type="scientific">Rhizobium leguminosarum</name>
    <dbReference type="NCBI Taxonomy" id="384"/>
    <lineage>
        <taxon>Bacteria</taxon>
        <taxon>Pseudomonadati</taxon>
        <taxon>Pseudomonadota</taxon>
        <taxon>Alphaproteobacteria</taxon>
        <taxon>Hyphomicrobiales</taxon>
        <taxon>Rhizobiaceae</taxon>
        <taxon>Rhizobium/Agrobacterium group</taxon>
        <taxon>Rhizobium</taxon>
    </lineage>
</organism>
<proteinExistence type="predicted"/>
<protein>
    <submittedName>
        <fullName evidence="1">Uncharacterized protein</fullName>
    </submittedName>
</protein>
<evidence type="ECO:0000313" key="1">
    <source>
        <dbReference type="EMBL" id="NEK15048.1"/>
    </source>
</evidence>
<reference evidence="1 2" key="1">
    <citation type="submission" date="2019-12" db="EMBL/GenBank/DDBJ databases">
        <title>Rhizobium genotypes associated with high levels of biological nitrogen fixation by grain legumes in a temperate-maritime cropping system.</title>
        <authorList>
            <person name="Maluk M."/>
            <person name="Francesc Ferrando Molina F."/>
            <person name="Lopez Del Egido L."/>
            <person name="Lafos M."/>
            <person name="Langarica-Fuentes A."/>
            <person name="Gebre Yohannes G."/>
            <person name="Young M.W."/>
            <person name="Martin P."/>
            <person name="Gantlett R."/>
            <person name="Kenicer G."/>
            <person name="Hawes C."/>
            <person name="Begg G.S."/>
            <person name="Quilliam R.S."/>
            <person name="Squire G.R."/>
            <person name="Poole P.S."/>
            <person name="Young P.W."/>
            <person name="Iannetta P.M."/>
            <person name="James E.K."/>
        </authorList>
    </citation>
    <scope>NUCLEOTIDE SEQUENCE [LARGE SCALE GENOMIC DNA]</scope>
    <source>
        <strain evidence="1 2">JHI54</strain>
    </source>
</reference>
<dbReference type="RefSeq" id="WP_164046579.1">
    <property type="nucleotide sequence ID" value="NZ_WUFV01000004.1"/>
</dbReference>
<dbReference type="Proteomes" id="UP000471705">
    <property type="component" value="Unassembled WGS sequence"/>
</dbReference>
<evidence type="ECO:0000313" key="2">
    <source>
        <dbReference type="Proteomes" id="UP000471705"/>
    </source>
</evidence>
<sequence>MQQNKGFEDIVAQIEYEFGVSGVDRSLTKFAESWEQCRTNIQRLSSAIEDMGALGTTCGPSLSITVLIGDAMVEALRQAERRQKQTSAHGGAK</sequence>
<dbReference type="AlphaFoldDB" id="A0A7K3VEK2"/>
<dbReference type="EMBL" id="WUFV01000004">
    <property type="protein sequence ID" value="NEK15048.1"/>
    <property type="molecule type" value="Genomic_DNA"/>
</dbReference>
<accession>A0A7K3VEK2</accession>